<name>A0A1L7CHZ9_9CORY</name>
<dbReference type="Pfam" id="PF02583">
    <property type="entry name" value="Trns_repr_metal"/>
    <property type="match status" value="1"/>
</dbReference>
<dbReference type="GO" id="GO:0045892">
    <property type="term" value="P:negative regulation of DNA-templated transcription"/>
    <property type="evidence" value="ECO:0007669"/>
    <property type="project" value="UniProtKB-ARBA"/>
</dbReference>
<evidence type="ECO:0000313" key="3">
    <source>
        <dbReference type="EMBL" id="APT85445.1"/>
    </source>
</evidence>
<accession>A0A1L7CHZ9</accession>
<dbReference type="AlphaFoldDB" id="A0A1L7CHZ9"/>
<proteinExistence type="inferred from homology"/>
<dbReference type="InterPro" id="IPR003735">
    <property type="entry name" value="Metal_Tscrpt_repr"/>
</dbReference>
<sequence>MEIDPETVKPALTRLKRANGQLAAVIRMIEEGRPCEDIVTQIAAVSSAVDRAGFTIITHGMKECFRHDPTGESVDSKKLEKMFLSLR</sequence>
<gene>
    <name evidence="3" type="ORF">CAQU_10725</name>
</gene>
<evidence type="ECO:0000256" key="1">
    <source>
        <dbReference type="ARBA" id="ARBA00005428"/>
    </source>
</evidence>
<keyword evidence="2" id="KW-0186">Copper</keyword>
<comment type="similarity">
    <text evidence="1">Belongs to the CsoR family.</text>
</comment>
<dbReference type="KEGG" id="caqu:CAQU_10725"/>
<dbReference type="EMBL" id="CP009245">
    <property type="protein sequence ID" value="APT85445.1"/>
    <property type="molecule type" value="Genomic_DNA"/>
</dbReference>
<dbReference type="CDD" id="cd10148">
    <property type="entry name" value="CsoR-like_DUF156"/>
    <property type="match status" value="1"/>
</dbReference>
<evidence type="ECO:0000313" key="4">
    <source>
        <dbReference type="Proteomes" id="UP000185478"/>
    </source>
</evidence>
<dbReference type="OrthoDB" id="9809524at2"/>
<dbReference type="InterPro" id="IPR038390">
    <property type="entry name" value="Metal_Tscrpt_repr_sf"/>
</dbReference>
<dbReference type="GO" id="GO:0046872">
    <property type="term" value="F:metal ion binding"/>
    <property type="evidence" value="ECO:0007669"/>
    <property type="project" value="InterPro"/>
</dbReference>
<dbReference type="STRING" id="1431546.CAQU_10725"/>
<keyword evidence="4" id="KW-1185">Reference proteome</keyword>
<dbReference type="RefSeq" id="WP_075727508.1">
    <property type="nucleotide sequence ID" value="NZ_CP009245.1"/>
</dbReference>
<dbReference type="PANTHER" id="PTHR33677:SF5">
    <property type="entry name" value="TRANSCRIPTIONAL REPRESSOR FRMR"/>
    <property type="match status" value="1"/>
</dbReference>
<dbReference type="GO" id="GO:0003677">
    <property type="term" value="F:DNA binding"/>
    <property type="evidence" value="ECO:0007669"/>
    <property type="project" value="InterPro"/>
</dbReference>
<dbReference type="Proteomes" id="UP000185478">
    <property type="component" value="Chromosome"/>
</dbReference>
<evidence type="ECO:0000256" key="2">
    <source>
        <dbReference type="ARBA" id="ARBA00023008"/>
    </source>
</evidence>
<protein>
    <submittedName>
        <fullName evidence="3">Cytoplasmic protein</fullName>
    </submittedName>
</protein>
<dbReference type="PANTHER" id="PTHR33677">
    <property type="entry name" value="TRANSCRIPTIONAL REPRESSOR FRMR-RELATED"/>
    <property type="match status" value="1"/>
</dbReference>
<organism evidence="3 4">
    <name type="scientific">Corynebacterium aquilae DSM 44791</name>
    <dbReference type="NCBI Taxonomy" id="1431546"/>
    <lineage>
        <taxon>Bacteria</taxon>
        <taxon>Bacillati</taxon>
        <taxon>Actinomycetota</taxon>
        <taxon>Actinomycetes</taxon>
        <taxon>Mycobacteriales</taxon>
        <taxon>Corynebacteriaceae</taxon>
        <taxon>Corynebacterium</taxon>
    </lineage>
</organism>
<reference evidence="3 4" key="1">
    <citation type="submission" date="2014-08" db="EMBL/GenBank/DDBJ databases">
        <title>Complete genome sequence of Corynebacterium aquilae S-613T(T) (=DSM 44791(T)), isolated from the choana of a healthy golden eagle.</title>
        <authorList>
            <person name="Ruckert C."/>
            <person name="Albersmeier A."/>
            <person name="Winkler A."/>
            <person name="Kalinowski J."/>
        </authorList>
    </citation>
    <scope>NUCLEOTIDE SEQUENCE [LARGE SCALE GENOMIC DNA]</scope>
    <source>
        <strain evidence="3 4">S-613</strain>
    </source>
</reference>
<dbReference type="Gene3D" id="1.20.58.1000">
    <property type="entry name" value="Metal-sensitive repressor, helix protomer"/>
    <property type="match status" value="1"/>
</dbReference>